<evidence type="ECO:0000256" key="3">
    <source>
        <dbReference type="ARBA" id="ARBA00023136"/>
    </source>
</evidence>
<dbReference type="RefSeq" id="WP_206579551.1">
    <property type="nucleotide sequence ID" value="NZ_JAFKCT010000008.1"/>
</dbReference>
<evidence type="ECO:0000313" key="5">
    <source>
        <dbReference type="Proteomes" id="UP000664317"/>
    </source>
</evidence>
<keyword evidence="5" id="KW-1185">Reference proteome</keyword>
<organism evidence="4 5">
    <name type="scientific">Algoriphagus oliviformis</name>
    <dbReference type="NCBI Taxonomy" id="2811231"/>
    <lineage>
        <taxon>Bacteria</taxon>
        <taxon>Pseudomonadati</taxon>
        <taxon>Bacteroidota</taxon>
        <taxon>Cytophagia</taxon>
        <taxon>Cytophagales</taxon>
        <taxon>Cyclobacteriaceae</taxon>
        <taxon>Algoriphagus</taxon>
    </lineage>
</organism>
<name>A0ABS3CAX4_9BACT</name>
<keyword evidence="3" id="KW-0472">Membrane</keyword>
<keyword evidence="2" id="KW-1003">Cell membrane</keyword>
<dbReference type="InterPro" id="IPR009722">
    <property type="entry name" value="YjiK/CarP"/>
</dbReference>
<evidence type="ECO:0000256" key="2">
    <source>
        <dbReference type="ARBA" id="ARBA00022475"/>
    </source>
</evidence>
<accession>A0ABS3CAX4</accession>
<dbReference type="Proteomes" id="UP000664317">
    <property type="component" value="Unassembled WGS sequence"/>
</dbReference>
<dbReference type="EMBL" id="JAFKCT010000008">
    <property type="protein sequence ID" value="MBN7812784.1"/>
    <property type="molecule type" value="Genomic_DNA"/>
</dbReference>
<comment type="caution">
    <text evidence="4">The sequence shown here is derived from an EMBL/GenBank/DDBJ whole genome shotgun (WGS) entry which is preliminary data.</text>
</comment>
<proteinExistence type="predicted"/>
<reference evidence="4 5" key="1">
    <citation type="submission" date="2021-03" db="EMBL/GenBank/DDBJ databases">
        <title>novel species isolated from a fishpond in China.</title>
        <authorList>
            <person name="Lu H."/>
            <person name="Cai Z."/>
        </authorList>
    </citation>
    <scope>NUCLEOTIDE SEQUENCE [LARGE SCALE GENOMIC DNA]</scope>
    <source>
        <strain evidence="4 5">H41</strain>
    </source>
</reference>
<dbReference type="Pfam" id="PF06977">
    <property type="entry name" value="SdiA-regulated"/>
    <property type="match status" value="1"/>
</dbReference>
<evidence type="ECO:0000256" key="1">
    <source>
        <dbReference type="ARBA" id="ARBA00004236"/>
    </source>
</evidence>
<sequence>MRYPLLIFLLALFESCDYSNGKTPPHYSLPHGYRLEAMEKLLLSEDLEEVSGLAWHRDELLAIEDESSIIYRLDPETGKIRKKKKFEKNKDIEDLLVRGDTAWVLRSNGNLYRVVDFREKDSQTVIYPFPRREKRDLEAILANPNEPFIWLFCKVCEWDEDPSRSSFFRFHLETMQFDSLPAGKIERSQLSTLMPQQELEELKIQPSAAAIHPLTGEYFLLSSTGKWLMTLDGQMKPSSVHTLDPSLFKQPEGITFAPDGTLYISNEARDGRANILIFSYRP</sequence>
<protein>
    <submittedName>
        <fullName evidence="4">SdiA-regulated domain-containing protein</fullName>
    </submittedName>
</protein>
<evidence type="ECO:0000313" key="4">
    <source>
        <dbReference type="EMBL" id="MBN7812784.1"/>
    </source>
</evidence>
<dbReference type="SUPFAM" id="SSF101898">
    <property type="entry name" value="NHL repeat"/>
    <property type="match status" value="1"/>
</dbReference>
<comment type="subcellular location">
    <subcellularLocation>
        <location evidence="1">Cell membrane</location>
    </subcellularLocation>
</comment>
<gene>
    <name evidence="4" type="ORF">J0A68_17650</name>
</gene>